<protein>
    <recommendedName>
        <fullName evidence="4">Helix-turn-helix domain-containing protein</fullName>
    </recommendedName>
</protein>
<evidence type="ECO:0000313" key="2">
    <source>
        <dbReference type="EMBL" id="KAA2370231.1"/>
    </source>
</evidence>
<name>A0A5B3G9N1_9BACT</name>
<feature type="compositionally biased region" description="Polar residues" evidence="1">
    <location>
        <begin position="27"/>
        <end position="43"/>
    </location>
</feature>
<evidence type="ECO:0000313" key="3">
    <source>
        <dbReference type="Proteomes" id="UP000323567"/>
    </source>
</evidence>
<accession>A0A5B3G9N1</accession>
<reference evidence="2 3" key="1">
    <citation type="journal article" date="2019" name="Nat. Med.">
        <title>A library of human gut bacterial isolates paired with longitudinal multiomics data enables mechanistic microbiome research.</title>
        <authorList>
            <person name="Poyet M."/>
            <person name="Groussin M."/>
            <person name="Gibbons S.M."/>
            <person name="Avila-Pacheco J."/>
            <person name="Jiang X."/>
            <person name="Kearney S.M."/>
            <person name="Perrotta A.R."/>
            <person name="Berdy B."/>
            <person name="Zhao S."/>
            <person name="Lieberman T.D."/>
            <person name="Swanson P.K."/>
            <person name="Smith M."/>
            <person name="Roesemann S."/>
            <person name="Alexander J.E."/>
            <person name="Rich S.A."/>
            <person name="Livny J."/>
            <person name="Vlamakis H."/>
            <person name="Clish C."/>
            <person name="Bullock K."/>
            <person name="Deik A."/>
            <person name="Scott J."/>
            <person name="Pierce K.A."/>
            <person name="Xavier R.J."/>
            <person name="Alm E.J."/>
        </authorList>
    </citation>
    <scope>NUCLEOTIDE SEQUENCE [LARGE SCALE GENOMIC DNA]</scope>
    <source>
        <strain evidence="2 3">BIOML-A2</strain>
    </source>
</reference>
<dbReference type="AlphaFoldDB" id="A0A5B3G9N1"/>
<proteinExistence type="predicted"/>
<gene>
    <name evidence="2" type="ORF">F2Y13_07835</name>
</gene>
<dbReference type="Proteomes" id="UP000323567">
    <property type="component" value="Unassembled WGS sequence"/>
</dbReference>
<sequence>MTMPGDAPRRNPRSTWPLRSAPRVIPSSKTGSATSSAPSTCRLSQRPIRRLRSWLSSIGEYSWKRSNLPPPLSRKKPCEFFFVSSLKMNFGKAMRLIFDANIGFKIRRNKKTVKVLNYFSHSRFGMPSLHKKEHMTTPKHKLYTAAYNCFVEQGMTCAGIAELLGIREATLSEWRRGMKWDEKRKASLAAPGKIRELLLDEMQWIAERNKARLDTDGLSKVAKSLQYFDGKVPLSVVISVLKEVDNFVAEINPQEVVKITEYHRMFIQHRAQVDSLK</sequence>
<evidence type="ECO:0000256" key="1">
    <source>
        <dbReference type="SAM" id="MobiDB-lite"/>
    </source>
</evidence>
<evidence type="ECO:0008006" key="4">
    <source>
        <dbReference type="Google" id="ProtNLM"/>
    </source>
</evidence>
<comment type="caution">
    <text evidence="2">The sequence shown here is derived from an EMBL/GenBank/DDBJ whole genome shotgun (WGS) entry which is preliminary data.</text>
</comment>
<dbReference type="EMBL" id="VVXK01000009">
    <property type="protein sequence ID" value="KAA2370231.1"/>
    <property type="molecule type" value="Genomic_DNA"/>
</dbReference>
<feature type="region of interest" description="Disordered" evidence="1">
    <location>
        <begin position="1"/>
        <end position="44"/>
    </location>
</feature>
<organism evidence="2 3">
    <name type="scientific">Alistipes shahii</name>
    <dbReference type="NCBI Taxonomy" id="328814"/>
    <lineage>
        <taxon>Bacteria</taxon>
        <taxon>Pseudomonadati</taxon>
        <taxon>Bacteroidota</taxon>
        <taxon>Bacteroidia</taxon>
        <taxon>Bacteroidales</taxon>
        <taxon>Rikenellaceae</taxon>
        <taxon>Alistipes</taxon>
    </lineage>
</organism>